<protein>
    <recommendedName>
        <fullName evidence="3">Tail terminator</fullName>
    </recommendedName>
</protein>
<dbReference type="KEGG" id="atw:C0099_13600"/>
<dbReference type="EMBL" id="CP025682">
    <property type="protein sequence ID" value="AUN95873.1"/>
    <property type="molecule type" value="Genomic_DNA"/>
</dbReference>
<evidence type="ECO:0000313" key="1">
    <source>
        <dbReference type="EMBL" id="AUN95873.1"/>
    </source>
</evidence>
<evidence type="ECO:0008006" key="3">
    <source>
        <dbReference type="Google" id="ProtNLM"/>
    </source>
</evidence>
<accession>A0A2I6S9D2</accession>
<dbReference type="Pfam" id="PF23840">
    <property type="entry name" value="Phage_tail_terminator"/>
    <property type="match status" value="1"/>
</dbReference>
<organism evidence="1 2">
    <name type="scientific">Pseudazoarcus pumilus</name>
    <dbReference type="NCBI Taxonomy" id="2067960"/>
    <lineage>
        <taxon>Bacteria</taxon>
        <taxon>Pseudomonadati</taxon>
        <taxon>Pseudomonadota</taxon>
        <taxon>Betaproteobacteria</taxon>
        <taxon>Rhodocyclales</taxon>
        <taxon>Zoogloeaceae</taxon>
        <taxon>Pseudazoarcus</taxon>
    </lineage>
</organism>
<gene>
    <name evidence="1" type="ORF">C0099_13600</name>
</gene>
<keyword evidence="2" id="KW-1185">Reference proteome</keyword>
<reference evidence="1 2" key="1">
    <citation type="submission" date="2018-01" db="EMBL/GenBank/DDBJ databases">
        <authorList>
            <person name="Fu G.-Y."/>
        </authorList>
    </citation>
    <scope>NUCLEOTIDE SEQUENCE [LARGE SCALE GENOMIC DNA]</scope>
    <source>
        <strain evidence="1 2">SY39</strain>
    </source>
</reference>
<dbReference type="RefSeq" id="WP_102247918.1">
    <property type="nucleotide sequence ID" value="NZ_CP025682.1"/>
</dbReference>
<dbReference type="Proteomes" id="UP000242205">
    <property type="component" value="Chromosome"/>
</dbReference>
<name>A0A2I6S9D2_9RHOO</name>
<dbReference type="AlphaFoldDB" id="A0A2I6S9D2"/>
<dbReference type="OrthoDB" id="8777962at2"/>
<sequence length="149" mass="15944">MADTGSPLDLALWAARLESAVTGLKSVGLAGDLARLQNAQGALPGAWVLPADETSAAPMDEPSLYQRVTVRVSIVTALRSYGDATAGRATDALRERRKALITALTGWTPADAASPVSFVSGRRLGPVKGAMWWEDIFETDYYLPRRQNA</sequence>
<dbReference type="InterPro" id="IPR056912">
    <property type="entry name" value="Phage_JBD30_tail_term-like"/>
</dbReference>
<proteinExistence type="predicted"/>
<evidence type="ECO:0000313" key="2">
    <source>
        <dbReference type="Proteomes" id="UP000242205"/>
    </source>
</evidence>